<feature type="domain" description="Clr5" evidence="2">
    <location>
        <begin position="24"/>
        <end position="74"/>
    </location>
</feature>
<feature type="compositionally biased region" description="Basic and acidic residues" evidence="1">
    <location>
        <begin position="1"/>
        <end position="10"/>
    </location>
</feature>
<dbReference type="PANTHER" id="PTHR38788:SF3">
    <property type="entry name" value="CLR5 DOMAIN-CONTAINING PROTEIN"/>
    <property type="match status" value="1"/>
</dbReference>
<dbReference type="Proteomes" id="UP001303115">
    <property type="component" value="Unassembled WGS sequence"/>
</dbReference>
<evidence type="ECO:0000259" key="2">
    <source>
        <dbReference type="Pfam" id="PF14420"/>
    </source>
</evidence>
<feature type="region of interest" description="Disordered" evidence="1">
    <location>
        <begin position="75"/>
        <end position="110"/>
    </location>
</feature>
<dbReference type="Pfam" id="PF14420">
    <property type="entry name" value="Clr5"/>
    <property type="match status" value="1"/>
</dbReference>
<evidence type="ECO:0000256" key="1">
    <source>
        <dbReference type="SAM" id="MobiDB-lite"/>
    </source>
</evidence>
<dbReference type="EMBL" id="MU854489">
    <property type="protein sequence ID" value="KAK4034220.1"/>
    <property type="molecule type" value="Genomic_DNA"/>
</dbReference>
<proteinExistence type="predicted"/>
<evidence type="ECO:0000313" key="3">
    <source>
        <dbReference type="EMBL" id="KAK4034220.1"/>
    </source>
</evidence>
<comment type="caution">
    <text evidence="3">The sequence shown here is derived from an EMBL/GenBank/DDBJ whole genome shotgun (WGS) entry which is preliminary data.</text>
</comment>
<evidence type="ECO:0000313" key="4">
    <source>
        <dbReference type="Proteomes" id="UP001303115"/>
    </source>
</evidence>
<feature type="region of interest" description="Disordered" evidence="1">
    <location>
        <begin position="1"/>
        <end position="24"/>
    </location>
</feature>
<dbReference type="AlphaFoldDB" id="A0AAN6PB76"/>
<reference evidence="4" key="1">
    <citation type="journal article" date="2023" name="Mol. Phylogenet. Evol.">
        <title>Genome-scale phylogeny and comparative genomics of the fungal order Sordariales.</title>
        <authorList>
            <person name="Hensen N."/>
            <person name="Bonometti L."/>
            <person name="Westerberg I."/>
            <person name="Brannstrom I.O."/>
            <person name="Guillou S."/>
            <person name="Cros-Aarteil S."/>
            <person name="Calhoun S."/>
            <person name="Haridas S."/>
            <person name="Kuo A."/>
            <person name="Mondo S."/>
            <person name="Pangilinan J."/>
            <person name="Riley R."/>
            <person name="LaButti K."/>
            <person name="Andreopoulos B."/>
            <person name="Lipzen A."/>
            <person name="Chen C."/>
            <person name="Yan M."/>
            <person name="Daum C."/>
            <person name="Ng V."/>
            <person name="Clum A."/>
            <person name="Steindorff A."/>
            <person name="Ohm R.A."/>
            <person name="Martin F."/>
            <person name="Silar P."/>
            <person name="Natvig D.O."/>
            <person name="Lalanne C."/>
            <person name="Gautier V."/>
            <person name="Ament-Velasquez S.L."/>
            <person name="Kruys A."/>
            <person name="Hutchinson M.I."/>
            <person name="Powell A.J."/>
            <person name="Barry K."/>
            <person name="Miller A.N."/>
            <person name="Grigoriev I.V."/>
            <person name="Debuchy R."/>
            <person name="Gladieux P."/>
            <person name="Hiltunen Thoren M."/>
            <person name="Johannesson H."/>
        </authorList>
    </citation>
    <scope>NUCLEOTIDE SEQUENCE [LARGE SCALE GENOMIC DNA]</scope>
    <source>
        <strain evidence="4">CBS 284.82</strain>
    </source>
</reference>
<protein>
    <recommendedName>
        <fullName evidence="2">Clr5 domain-containing protein</fullName>
    </recommendedName>
</protein>
<gene>
    <name evidence="3" type="ORF">C8A01DRAFT_18946</name>
</gene>
<organism evidence="3 4">
    <name type="scientific">Parachaetomium inaequale</name>
    <dbReference type="NCBI Taxonomy" id="2588326"/>
    <lineage>
        <taxon>Eukaryota</taxon>
        <taxon>Fungi</taxon>
        <taxon>Dikarya</taxon>
        <taxon>Ascomycota</taxon>
        <taxon>Pezizomycotina</taxon>
        <taxon>Sordariomycetes</taxon>
        <taxon>Sordariomycetidae</taxon>
        <taxon>Sordariales</taxon>
        <taxon>Chaetomiaceae</taxon>
        <taxon>Parachaetomium</taxon>
    </lineage>
</organism>
<dbReference type="InterPro" id="IPR025676">
    <property type="entry name" value="Clr5_dom"/>
</dbReference>
<dbReference type="PANTHER" id="PTHR38788">
    <property type="entry name" value="CLR5 DOMAIN-CONTAINING PROTEIN"/>
    <property type="match status" value="1"/>
</dbReference>
<accession>A0AAN6PB76</accession>
<keyword evidence="4" id="KW-1185">Reference proteome</keyword>
<sequence length="501" mass="55363">MVPPRPKEVTFRPGTRSNAPRVRDEAWEKWKPKIVEIFNTTTLAGTMDYMTREHNFSPTKRQYVHRLRGWGIKKYKQGTNSEGPTPNLAPALNGRDLDTASTEEPGPGRDVVPCSPAPPTVIQELPVDNVAAAVLLPHMVATQTPTMRETPVWIPRLDSTDYKARHLGLADMLVRMAEADAAALSVNEGSWATRFVDLLRAHTFDWGVDEGNGLAQVEDAVQDIVEYHEGRDLLIDLTPRGLRLDVPAYILLRSALVRFNLTDDEDKIDVHDVLGQFIAQHLTAKRAPEQMDTDPILDINCIRSCLTWCMTMLDRNPDIPLEVRGIDGDTAADTFTVLCTLWHVWRCHGLPSSSSCHAEATHSNITPSVAWADDAEPQLGLRATQLLSTMVCMIMAAAPQQTMHAAGMPVLERALAGANALSILSTLGSEGLLHRFLHQACTSNWRLVAQSDEERGFPVQQTAVDARMIEPFRQFVAGSLGIHDLPVLEEEAVLCDFVLAG</sequence>
<name>A0AAN6PB76_9PEZI</name>